<protein>
    <submittedName>
        <fullName evidence="2">Uncharacterized protein</fullName>
    </submittedName>
</protein>
<dbReference type="Proteomes" id="UP001497482">
    <property type="component" value="Chromosome 15"/>
</dbReference>
<evidence type="ECO:0000256" key="1">
    <source>
        <dbReference type="SAM" id="MobiDB-lite"/>
    </source>
</evidence>
<proteinExistence type="predicted"/>
<keyword evidence="3" id="KW-1185">Reference proteome</keyword>
<accession>A0AAV2JW71</accession>
<sequence>MQSVAGTSAGVRGEVGKQANGRSTTRSSNANGCDANPVAKTSGPVPAARSAPQQLCRTDTPTAHLGFHAITDTRRAFGACW</sequence>
<evidence type="ECO:0000313" key="3">
    <source>
        <dbReference type="Proteomes" id="UP001497482"/>
    </source>
</evidence>
<gene>
    <name evidence="2" type="ORF">KC01_LOCUS12699</name>
</gene>
<organism evidence="2 3">
    <name type="scientific">Knipowitschia caucasica</name>
    <name type="common">Caucasian dwarf goby</name>
    <name type="synonym">Pomatoschistus caucasicus</name>
    <dbReference type="NCBI Taxonomy" id="637954"/>
    <lineage>
        <taxon>Eukaryota</taxon>
        <taxon>Metazoa</taxon>
        <taxon>Chordata</taxon>
        <taxon>Craniata</taxon>
        <taxon>Vertebrata</taxon>
        <taxon>Euteleostomi</taxon>
        <taxon>Actinopterygii</taxon>
        <taxon>Neopterygii</taxon>
        <taxon>Teleostei</taxon>
        <taxon>Neoteleostei</taxon>
        <taxon>Acanthomorphata</taxon>
        <taxon>Gobiaria</taxon>
        <taxon>Gobiiformes</taxon>
        <taxon>Gobioidei</taxon>
        <taxon>Gobiidae</taxon>
        <taxon>Gobiinae</taxon>
        <taxon>Knipowitschia</taxon>
    </lineage>
</organism>
<feature type="compositionally biased region" description="Polar residues" evidence="1">
    <location>
        <begin position="20"/>
        <end position="31"/>
    </location>
</feature>
<feature type="region of interest" description="Disordered" evidence="1">
    <location>
        <begin position="1"/>
        <end position="53"/>
    </location>
</feature>
<reference evidence="2 3" key="1">
    <citation type="submission" date="2024-04" db="EMBL/GenBank/DDBJ databases">
        <authorList>
            <person name="Waldvogel A.-M."/>
            <person name="Schoenle A."/>
        </authorList>
    </citation>
    <scope>NUCLEOTIDE SEQUENCE [LARGE SCALE GENOMIC DNA]</scope>
</reference>
<dbReference type="AlphaFoldDB" id="A0AAV2JW71"/>
<name>A0AAV2JW71_KNICA</name>
<dbReference type="EMBL" id="OZ035837">
    <property type="protein sequence ID" value="CAL1581998.1"/>
    <property type="molecule type" value="Genomic_DNA"/>
</dbReference>
<evidence type="ECO:0000313" key="2">
    <source>
        <dbReference type="EMBL" id="CAL1581998.1"/>
    </source>
</evidence>